<sequence length="333" mass="36507">MSLEEFDDLNLPDAEPVDPALEVGSLPKYDMHLYKSSLTKSHDKWLTKCYGILADLHPRVVREGMTMEALPNDAIGLYAHHFQQGELRGPYAMFCRHHDSSVAYPFPKPNEFNTSDVAKLREVVIVLRKPPPSLLYATCLSHVWKHAGRAFSLKDPNGKGNLSRWLSFYAFPISKVVVGSLLPPGSARVAHLSTPADQLKDIPPKTYDMVKTKIPCRKVLDDKEKKIRKAEAMVAANAPDAGIQAEGVAGNKGAGKEGTSRKKRMVRLETLVHPDSEHASSPVPLNYAKPLEALANEEHVFTTASGGRMVNVDPAFANEGHGDNEGGLSGLRT</sequence>
<proteinExistence type="predicted"/>
<reference evidence="1" key="1">
    <citation type="journal article" date="2019" name="Sci. Rep.">
        <title>Draft genome of Tanacetum cinerariifolium, the natural source of mosquito coil.</title>
        <authorList>
            <person name="Yamashiro T."/>
            <person name="Shiraishi A."/>
            <person name="Satake H."/>
            <person name="Nakayama K."/>
        </authorList>
    </citation>
    <scope>NUCLEOTIDE SEQUENCE</scope>
</reference>
<comment type="caution">
    <text evidence="1">The sequence shown here is derived from an EMBL/GenBank/DDBJ whole genome shotgun (WGS) entry which is preliminary data.</text>
</comment>
<evidence type="ECO:0000313" key="1">
    <source>
        <dbReference type="EMBL" id="GEZ85754.1"/>
    </source>
</evidence>
<dbReference type="EMBL" id="BKCJ010333178">
    <property type="protein sequence ID" value="GEZ85754.1"/>
    <property type="molecule type" value="Genomic_DNA"/>
</dbReference>
<dbReference type="AlphaFoldDB" id="A0A699IU32"/>
<organism evidence="1">
    <name type="scientific">Tanacetum cinerariifolium</name>
    <name type="common">Dalmatian daisy</name>
    <name type="synonym">Chrysanthemum cinerariifolium</name>
    <dbReference type="NCBI Taxonomy" id="118510"/>
    <lineage>
        <taxon>Eukaryota</taxon>
        <taxon>Viridiplantae</taxon>
        <taxon>Streptophyta</taxon>
        <taxon>Embryophyta</taxon>
        <taxon>Tracheophyta</taxon>
        <taxon>Spermatophyta</taxon>
        <taxon>Magnoliopsida</taxon>
        <taxon>eudicotyledons</taxon>
        <taxon>Gunneridae</taxon>
        <taxon>Pentapetalae</taxon>
        <taxon>asterids</taxon>
        <taxon>campanulids</taxon>
        <taxon>Asterales</taxon>
        <taxon>Asteraceae</taxon>
        <taxon>Asteroideae</taxon>
        <taxon>Anthemideae</taxon>
        <taxon>Anthemidinae</taxon>
        <taxon>Tanacetum</taxon>
    </lineage>
</organism>
<accession>A0A699IU32</accession>
<name>A0A699IU32_TANCI</name>
<gene>
    <name evidence="1" type="ORF">Tci_557727</name>
</gene>
<protein>
    <submittedName>
        <fullName evidence="1">Uncharacterized protein</fullName>
    </submittedName>
</protein>